<dbReference type="PANTHER" id="PTHR43046:SF2">
    <property type="entry name" value="8-OXO-DGTP DIPHOSPHATASE-RELATED"/>
    <property type="match status" value="1"/>
</dbReference>
<dbReference type="Proteomes" id="UP000632125">
    <property type="component" value="Unassembled WGS sequence"/>
</dbReference>
<evidence type="ECO:0000313" key="5">
    <source>
        <dbReference type="Proteomes" id="UP000632125"/>
    </source>
</evidence>
<protein>
    <submittedName>
        <fullName evidence="4">NUDIX hydrolase</fullName>
    </submittedName>
</protein>
<dbReference type="Gene3D" id="3.90.79.10">
    <property type="entry name" value="Nucleoside Triphosphate Pyrophosphohydrolase"/>
    <property type="match status" value="1"/>
</dbReference>
<dbReference type="InterPro" id="IPR020084">
    <property type="entry name" value="NUDIX_hydrolase_CS"/>
</dbReference>
<dbReference type="Pfam" id="PF00293">
    <property type="entry name" value="NUDIX"/>
    <property type="match status" value="1"/>
</dbReference>
<accession>A0A927H6Z6</accession>
<keyword evidence="5" id="KW-1185">Reference proteome</keyword>
<dbReference type="GO" id="GO:0016787">
    <property type="term" value="F:hydrolase activity"/>
    <property type="evidence" value="ECO:0007669"/>
    <property type="project" value="UniProtKB-KW"/>
</dbReference>
<dbReference type="InterPro" id="IPR000086">
    <property type="entry name" value="NUDIX_hydrolase_dom"/>
</dbReference>
<name>A0A927H6Z6_9BACL</name>
<gene>
    <name evidence="4" type="ORF">IDH41_10825</name>
</gene>
<evidence type="ECO:0000259" key="3">
    <source>
        <dbReference type="PROSITE" id="PS51462"/>
    </source>
</evidence>
<dbReference type="SUPFAM" id="SSF55811">
    <property type="entry name" value="Nudix"/>
    <property type="match status" value="1"/>
</dbReference>
<dbReference type="AlphaFoldDB" id="A0A927H6Z6"/>
<evidence type="ECO:0000313" key="4">
    <source>
        <dbReference type="EMBL" id="MBD2869074.1"/>
    </source>
</evidence>
<dbReference type="PROSITE" id="PS00893">
    <property type="entry name" value="NUDIX_BOX"/>
    <property type="match status" value="1"/>
</dbReference>
<dbReference type="CDD" id="cd02883">
    <property type="entry name" value="NUDIX_Hydrolase"/>
    <property type="match status" value="1"/>
</dbReference>
<keyword evidence="2 4" id="KW-0378">Hydrolase</keyword>
<dbReference type="PROSITE" id="PS51462">
    <property type="entry name" value="NUDIX"/>
    <property type="match status" value="1"/>
</dbReference>
<dbReference type="EMBL" id="JACXIY010000013">
    <property type="protein sequence ID" value="MBD2869074.1"/>
    <property type="molecule type" value="Genomic_DNA"/>
</dbReference>
<proteinExistence type="predicted"/>
<dbReference type="RefSeq" id="WP_190860875.1">
    <property type="nucleotide sequence ID" value="NZ_JACXIY010000013.1"/>
</dbReference>
<sequence length="138" mass="15942">MNKWLGAAGICMNSDRQLLMVLQGKPEEEKRWSVPSGGKEKEEALEDCCIREVFEETGYRVKVIHQIKEKKGGYGALAYEVTYFEVELIEGEPTIQDPDGLIYEIAWKSAEQIKELQLSFPEDREFLLGYMERKSRSM</sequence>
<organism evidence="4 5">
    <name type="scientific">Paenibacillus arenilitoris</name>
    <dbReference type="NCBI Taxonomy" id="2772299"/>
    <lineage>
        <taxon>Bacteria</taxon>
        <taxon>Bacillati</taxon>
        <taxon>Bacillota</taxon>
        <taxon>Bacilli</taxon>
        <taxon>Bacillales</taxon>
        <taxon>Paenibacillaceae</taxon>
        <taxon>Paenibacillus</taxon>
    </lineage>
</organism>
<feature type="domain" description="Nudix hydrolase" evidence="3">
    <location>
        <begin position="3"/>
        <end position="131"/>
    </location>
</feature>
<reference evidence="4" key="1">
    <citation type="submission" date="2020-09" db="EMBL/GenBank/DDBJ databases">
        <title>A novel bacterium of genus Paenibacillus, isolated from South China Sea.</title>
        <authorList>
            <person name="Huang H."/>
            <person name="Mo K."/>
            <person name="Hu Y."/>
        </authorList>
    </citation>
    <scope>NUCLEOTIDE SEQUENCE</scope>
    <source>
        <strain evidence="4">IB182493</strain>
    </source>
</reference>
<dbReference type="PANTHER" id="PTHR43046">
    <property type="entry name" value="GDP-MANNOSE MANNOSYL HYDROLASE"/>
    <property type="match status" value="1"/>
</dbReference>
<comment type="cofactor">
    <cofactor evidence="1">
        <name>Mg(2+)</name>
        <dbReference type="ChEBI" id="CHEBI:18420"/>
    </cofactor>
</comment>
<comment type="caution">
    <text evidence="4">The sequence shown here is derived from an EMBL/GenBank/DDBJ whole genome shotgun (WGS) entry which is preliminary data.</text>
</comment>
<dbReference type="InterPro" id="IPR015797">
    <property type="entry name" value="NUDIX_hydrolase-like_dom_sf"/>
</dbReference>
<evidence type="ECO:0000256" key="2">
    <source>
        <dbReference type="ARBA" id="ARBA00022801"/>
    </source>
</evidence>
<evidence type="ECO:0000256" key="1">
    <source>
        <dbReference type="ARBA" id="ARBA00001946"/>
    </source>
</evidence>